<name>W4QWK7_HALA3</name>
<evidence type="ECO:0008006" key="3">
    <source>
        <dbReference type="Google" id="ProtNLM"/>
    </source>
</evidence>
<gene>
    <name evidence="1" type="ORF">JCM9157_3654</name>
</gene>
<accession>W4QWK7</accession>
<evidence type="ECO:0000313" key="1">
    <source>
        <dbReference type="EMBL" id="GAE36466.1"/>
    </source>
</evidence>
<dbReference type="AlphaFoldDB" id="W4QWK7"/>
<sequence length="270" mass="31234">MVSRKTLIAALSLLEGRTHAEIGKFSLIHSVENETLGSSKADRINNLTRYLISNKLEEREAQDLTFDIVKDLIEDELELIERMNGWEVTTFKDKHPKLFNYLIKDGFIVDGISLRRKLPQDFSPVINENEVDRLLIKYQMNTLKVHLDQALDNFHDSKWESSNAQLRSFLEGLFNEIADKLDPIESAKIQSDNGKRDLLGRTNPPILFSDLNEIYNDGKNFINGVFKRIHRRGSHPGLSDLNDCTFRIHLVYLVAAEVLRRFDHAMENRR</sequence>
<protein>
    <recommendedName>
        <fullName evidence="3">Abortive infection protein-like C-terminal domain-containing protein</fullName>
    </recommendedName>
</protein>
<dbReference type="OrthoDB" id="6826964at2"/>
<reference evidence="1 2" key="1">
    <citation type="journal article" date="2014" name="Genome Announc.">
        <title>Draft Genome Sequences of Three Alkaliphilic Bacillus Strains, Bacillus wakoensis JCM 9140T, Bacillus akibai JCM 9157T, and Bacillus hemicellulosilyticus JCM 9152T.</title>
        <authorList>
            <person name="Yuki M."/>
            <person name="Oshima K."/>
            <person name="Suda W."/>
            <person name="Oshida Y."/>
            <person name="Kitamura K."/>
            <person name="Iida T."/>
            <person name="Hattori M."/>
            <person name="Ohkuma M."/>
        </authorList>
    </citation>
    <scope>NUCLEOTIDE SEQUENCE [LARGE SCALE GENOMIC DNA]</scope>
    <source>
        <strain evidence="1 2">JCM 9157</strain>
    </source>
</reference>
<evidence type="ECO:0000313" key="2">
    <source>
        <dbReference type="Proteomes" id="UP000018896"/>
    </source>
</evidence>
<dbReference type="RefSeq" id="WP_035666484.1">
    <property type="nucleotide sequence ID" value="NZ_BAUV01000035.1"/>
</dbReference>
<comment type="caution">
    <text evidence="1">The sequence shown here is derived from an EMBL/GenBank/DDBJ whole genome shotgun (WGS) entry which is preliminary data.</text>
</comment>
<keyword evidence="2" id="KW-1185">Reference proteome</keyword>
<dbReference type="eggNOG" id="ENOG50312HI">
    <property type="taxonomic scope" value="Bacteria"/>
</dbReference>
<proteinExistence type="predicted"/>
<organism evidence="1 2">
    <name type="scientific">Halalkalibacter akibai (strain ATCC 43226 / DSM 21942 / CIP 109018 / JCM 9157 / 1139)</name>
    <name type="common">Bacillus akibai</name>
    <dbReference type="NCBI Taxonomy" id="1236973"/>
    <lineage>
        <taxon>Bacteria</taxon>
        <taxon>Bacillati</taxon>
        <taxon>Bacillota</taxon>
        <taxon>Bacilli</taxon>
        <taxon>Bacillales</taxon>
        <taxon>Bacillaceae</taxon>
        <taxon>Halalkalibacter</taxon>
    </lineage>
</organism>
<dbReference type="Proteomes" id="UP000018896">
    <property type="component" value="Unassembled WGS sequence"/>
</dbReference>
<dbReference type="EMBL" id="BAUV01000035">
    <property type="protein sequence ID" value="GAE36466.1"/>
    <property type="molecule type" value="Genomic_DNA"/>
</dbReference>